<dbReference type="PROSITE" id="PS50112">
    <property type="entry name" value="PAS"/>
    <property type="match status" value="1"/>
</dbReference>
<dbReference type="CDD" id="cd00130">
    <property type="entry name" value="PAS"/>
    <property type="match status" value="1"/>
</dbReference>
<dbReference type="GO" id="GO:0007168">
    <property type="term" value="P:receptor guanylyl cyclase signaling pathway"/>
    <property type="evidence" value="ECO:0007669"/>
    <property type="project" value="TreeGrafter"/>
</dbReference>
<feature type="domain" description="Guanylate cyclase" evidence="11">
    <location>
        <begin position="1469"/>
        <end position="1607"/>
    </location>
</feature>
<evidence type="ECO:0000259" key="10">
    <source>
        <dbReference type="PROSITE" id="PS50112"/>
    </source>
</evidence>
<evidence type="ECO:0000256" key="6">
    <source>
        <dbReference type="ARBA" id="ARBA00023239"/>
    </source>
</evidence>
<dbReference type="Pfam" id="PF00211">
    <property type="entry name" value="Guanylate_cyc"/>
    <property type="match status" value="1"/>
</dbReference>
<feature type="transmembrane region" description="Helical" evidence="9">
    <location>
        <begin position="650"/>
        <end position="672"/>
    </location>
</feature>
<protein>
    <recommendedName>
        <fullName evidence="14">Adenylate and Guanylate cyclase catalytic domain containing protein</fullName>
    </recommendedName>
</protein>
<dbReference type="PROSITE" id="PS50125">
    <property type="entry name" value="GUANYLATE_CYCLASE_2"/>
    <property type="match status" value="1"/>
</dbReference>
<gene>
    <name evidence="12" type="ORF">C9374_011967</name>
</gene>
<evidence type="ECO:0000256" key="8">
    <source>
        <dbReference type="SAM" id="MobiDB-lite"/>
    </source>
</evidence>
<sequence length="1750" mass="197395">MSHSISIAITVVILVFILLCYIVWIVAIWRSDTASSSASSSSSHSSKNRLSKIKLLFYSCGVMCQTFSVFFLYMLAGFYDCSLNEIDRETLERTLSRFAPSVACFGAENLILLVVSIMGTVALMVFVMFSRSITQSLNPLSSVPFTSSHPFTLALLDIVNMLGVVALFAIPMEYGYAAHAVNCVLSFVFLIGLVYTCPFFRRFENSIMCGVACARLGASVATLVTSLIGDQKVSQMDSSLVIGIPLKIGLILLCGVCSFVVYEIYLMITARKVRNRVLSELYDIIPVEQPTMITDKKTMKSFLEAKAVLILQDFNDSNTLRNLSTFFKFAMKSNHVTHLDRITNDEGLPLSISDREICLIFVKTAQNRRFKNVNMLHNLALLIAYDQQQPNVDIPLELMQRISTHSSSVLDQIIAQYRIKEIQHKSASISSESFSVSSDMKVQRLRYLQDLLLSLHRDFWKELIQEPVKYSNVEKITLKISETANECNKLFNELLVHRKNKNHLRMYATFVELFEFDKELAAMIHDEANQLDEEQRVSTSIRKPKKNQVVPKFSKRENSSISNRFMAAASRENIHSLSKKMTSSEIASPQDLGFSKKKEANEDTNDELTEDMNFDDSASVGGFESTPAFEQKKEYLFNNALRTRVYSESILFGAFITFLLCCVAFVIGGVIISVHTVSNITEDVMYLSQVCLPETSPISVMKTVRNMQSWVNIWFNHEKNEWPTQYGKFEMRPKIDVVNSYFDRLKKEKVFFENLIRISGQNKFDLAAYTEYGQTIYYTKIPTTSNNSISSSGDLMFIGEPMLRNVSVNGLANYYIHLIDTLIEQYPIAEMTLLSTQNSDNMTLLRNVMKSPLMNPIYDYTFNYLFQNLDLSFETLNSFCTHFVANSKTSTSALIINVEIYFLIVLCLTFVIGLIFLVMIRWAQLQSKRLVKTIEKQLTKESIGKIYQGLLNSQKTSVDASLDSTFLTKIYKSKLSIAIVVILLSLLVMMCVGIFFYEANFNASQAQVSFVNLAAASNVIAHLQYIGFYMEEVLAFYGQDRNSSAYTFKTSIDHPHLKVAPTIEALQSKLLSEINNLVYNWNDLIFGNINLENDLPIIGLYPSVDKLLQTGVDNCTQYFEQNNLTNTLTNYYRYCVGIQSLMNEYITGVSEVAEITRKYYIAQQAALNTTQLEEKETSIFLKHYTKYCMNLPLTDKLVLFMNEFVRVSSEMKLVMVFSFGVFGILSCFILGKLLHSMMKSGADHFQHTRMLLNYIPVELLDKNEQLRNLALYNQFSNPILDKLNASSSSSSNGSNDENSFTGICHIMNANVDGSLLINTQSEVELINTPALKMFGKTTTETLGASFYTLFAPESQEVIRKVVHSLIEQTTKSPQTTTFHETLEVDACLRSNQSKFPAKINFFTSHISKENRTIIAVTITDITSQRKQQALLAEEKQHSENLLKNILPENVAARLKKGETFIAEALKDITCFFSDMVGFTKISSTMLPTDLVKMLNAIVQGFDELTELYQLEKIKTIGDAYFAVGGINKNCSSDHPERTLRFAQDTFKVIRDFNEGKLCGNILDVESNQQLNIRIGINTGGVVAGVIGSKKFAYDLWGDTINTASRMESTGVPGRIQISRTTYERVHDMGLEFEERQVEVKGKGLMQSYLLLAKHHANPIVEREALEDDDDENQCIDQVMLLRNATSTTLSGLGSSGSLCMDIPPASPSTKSKDSEVRTGAESANREQIPNRDKISCTIVNNLKVVIDIII</sequence>
<dbReference type="GO" id="GO:0000166">
    <property type="term" value="F:nucleotide binding"/>
    <property type="evidence" value="ECO:0007669"/>
    <property type="project" value="UniProtKB-KW"/>
</dbReference>
<feature type="domain" description="PAS" evidence="10">
    <location>
        <begin position="1299"/>
        <end position="1369"/>
    </location>
</feature>
<reference evidence="12 13" key="1">
    <citation type="journal article" date="2018" name="BMC Genomics">
        <title>The genome of Naegleria lovaniensis, the basis for a comparative approach to unravel pathogenicity factors of the human pathogenic amoeba N. fowleri.</title>
        <authorList>
            <person name="Liechti N."/>
            <person name="Schurch N."/>
            <person name="Bruggmann R."/>
            <person name="Wittwer M."/>
        </authorList>
    </citation>
    <scope>NUCLEOTIDE SEQUENCE [LARGE SCALE GENOMIC DNA]</scope>
    <source>
        <strain evidence="12 13">ATCC 30569</strain>
    </source>
</reference>
<evidence type="ECO:0000313" key="12">
    <source>
        <dbReference type="EMBL" id="KAG2373678.1"/>
    </source>
</evidence>
<feature type="transmembrane region" description="Helical" evidence="9">
    <location>
        <begin position="6"/>
        <end position="29"/>
    </location>
</feature>
<dbReference type="InterPro" id="IPR018297">
    <property type="entry name" value="A/G_cyclase_CS"/>
</dbReference>
<evidence type="ECO:0000313" key="13">
    <source>
        <dbReference type="Proteomes" id="UP000816034"/>
    </source>
</evidence>
<dbReference type="GO" id="GO:0001653">
    <property type="term" value="F:peptide receptor activity"/>
    <property type="evidence" value="ECO:0007669"/>
    <property type="project" value="TreeGrafter"/>
</dbReference>
<dbReference type="GO" id="GO:0004016">
    <property type="term" value="F:adenylate cyclase activity"/>
    <property type="evidence" value="ECO:0007669"/>
    <property type="project" value="TreeGrafter"/>
</dbReference>
<feature type="transmembrane region" description="Helical" evidence="9">
    <location>
        <begin position="151"/>
        <end position="170"/>
    </location>
</feature>
<keyword evidence="5 9" id="KW-0472">Membrane</keyword>
<feature type="transmembrane region" description="Helical" evidence="9">
    <location>
        <begin position="248"/>
        <end position="268"/>
    </location>
</feature>
<dbReference type="SUPFAM" id="SSF55785">
    <property type="entry name" value="PYP-like sensor domain (PAS domain)"/>
    <property type="match status" value="1"/>
</dbReference>
<dbReference type="InterPro" id="IPR000014">
    <property type="entry name" value="PAS"/>
</dbReference>
<dbReference type="GeneID" id="68104421"/>
<feature type="compositionally biased region" description="Acidic residues" evidence="8">
    <location>
        <begin position="602"/>
        <end position="611"/>
    </location>
</feature>
<feature type="transmembrane region" description="Helical" evidence="9">
    <location>
        <begin position="975"/>
        <end position="997"/>
    </location>
</feature>
<dbReference type="InterPro" id="IPR001054">
    <property type="entry name" value="A/G_cyclase"/>
</dbReference>
<dbReference type="EMBL" id="PYSW02000052">
    <property type="protein sequence ID" value="KAG2373678.1"/>
    <property type="molecule type" value="Genomic_DNA"/>
</dbReference>
<keyword evidence="4 9" id="KW-1133">Transmembrane helix</keyword>
<dbReference type="SUPFAM" id="SSF55073">
    <property type="entry name" value="Nucleotide cyclase"/>
    <property type="match status" value="1"/>
</dbReference>
<comment type="caution">
    <text evidence="12">The sequence shown here is derived from an EMBL/GenBank/DDBJ whole genome shotgun (WGS) entry which is preliminary data.</text>
</comment>
<evidence type="ECO:0000256" key="4">
    <source>
        <dbReference type="ARBA" id="ARBA00022989"/>
    </source>
</evidence>
<evidence type="ECO:0000256" key="7">
    <source>
        <dbReference type="RuleBase" id="RU000405"/>
    </source>
</evidence>
<dbReference type="Pfam" id="PF25474">
    <property type="entry name" value="TPR_TmcB"/>
    <property type="match status" value="1"/>
</dbReference>
<dbReference type="InterPro" id="IPR029787">
    <property type="entry name" value="Nucleotide_cyclase"/>
</dbReference>
<proteinExistence type="inferred from homology"/>
<dbReference type="PROSITE" id="PS00452">
    <property type="entry name" value="GUANYLATE_CYCLASE_1"/>
    <property type="match status" value="1"/>
</dbReference>
<feature type="region of interest" description="Disordered" evidence="8">
    <location>
        <begin position="1703"/>
        <end position="1727"/>
    </location>
</feature>
<dbReference type="Pfam" id="PF13426">
    <property type="entry name" value="PAS_9"/>
    <property type="match status" value="1"/>
</dbReference>
<keyword evidence="6 7" id="KW-0456">Lyase</keyword>
<keyword evidence="3" id="KW-0547">Nucleotide-binding</keyword>
<dbReference type="RefSeq" id="XP_044542852.1">
    <property type="nucleotide sequence ID" value="XM_044687680.1"/>
</dbReference>
<feature type="transmembrane region" description="Helical" evidence="9">
    <location>
        <begin position="55"/>
        <end position="76"/>
    </location>
</feature>
<evidence type="ECO:0000256" key="9">
    <source>
        <dbReference type="SAM" id="Phobius"/>
    </source>
</evidence>
<evidence type="ECO:0000256" key="1">
    <source>
        <dbReference type="ARBA" id="ARBA00004370"/>
    </source>
</evidence>
<dbReference type="CDD" id="cd07302">
    <property type="entry name" value="CHD"/>
    <property type="match status" value="1"/>
</dbReference>
<evidence type="ECO:0000256" key="2">
    <source>
        <dbReference type="ARBA" id="ARBA00022692"/>
    </source>
</evidence>
<feature type="transmembrane region" description="Helical" evidence="9">
    <location>
        <begin position="1213"/>
        <end position="1231"/>
    </location>
</feature>
<comment type="subcellular location">
    <subcellularLocation>
        <location evidence="1">Membrane</location>
    </subcellularLocation>
</comment>
<name>A0AA88GF17_NAELO</name>
<dbReference type="InterPro" id="IPR057352">
    <property type="entry name" value="TPR_TmcB/C"/>
</dbReference>
<dbReference type="GO" id="GO:0005886">
    <property type="term" value="C:plasma membrane"/>
    <property type="evidence" value="ECO:0007669"/>
    <property type="project" value="TreeGrafter"/>
</dbReference>
<keyword evidence="2 9" id="KW-0812">Transmembrane</keyword>
<dbReference type="InterPro" id="IPR035965">
    <property type="entry name" value="PAS-like_dom_sf"/>
</dbReference>
<dbReference type="SMART" id="SM00044">
    <property type="entry name" value="CYCc"/>
    <property type="match status" value="1"/>
</dbReference>
<dbReference type="PANTHER" id="PTHR11920">
    <property type="entry name" value="GUANYLYL CYCLASE"/>
    <property type="match status" value="1"/>
</dbReference>
<evidence type="ECO:0008006" key="14">
    <source>
        <dbReference type="Google" id="ProtNLM"/>
    </source>
</evidence>
<feature type="transmembrane region" description="Helical" evidence="9">
    <location>
        <begin position="900"/>
        <end position="920"/>
    </location>
</feature>
<dbReference type="Gene3D" id="3.30.450.20">
    <property type="entry name" value="PAS domain"/>
    <property type="match status" value="1"/>
</dbReference>
<feature type="region of interest" description="Disordered" evidence="8">
    <location>
        <begin position="592"/>
        <end position="611"/>
    </location>
</feature>
<feature type="transmembrane region" description="Helical" evidence="9">
    <location>
        <begin position="110"/>
        <end position="130"/>
    </location>
</feature>
<evidence type="ECO:0000259" key="11">
    <source>
        <dbReference type="PROSITE" id="PS50125"/>
    </source>
</evidence>
<dbReference type="GO" id="GO:0035556">
    <property type="term" value="P:intracellular signal transduction"/>
    <property type="evidence" value="ECO:0007669"/>
    <property type="project" value="InterPro"/>
</dbReference>
<feature type="transmembrane region" description="Helical" evidence="9">
    <location>
        <begin position="207"/>
        <end position="228"/>
    </location>
</feature>
<evidence type="ECO:0000256" key="3">
    <source>
        <dbReference type="ARBA" id="ARBA00022741"/>
    </source>
</evidence>
<accession>A0AA88GF17</accession>
<dbReference type="GO" id="GO:0004383">
    <property type="term" value="F:guanylate cyclase activity"/>
    <property type="evidence" value="ECO:0007669"/>
    <property type="project" value="TreeGrafter"/>
</dbReference>
<dbReference type="InterPro" id="IPR050401">
    <property type="entry name" value="Cyclic_nucleotide_synthase"/>
</dbReference>
<keyword evidence="13" id="KW-1185">Reference proteome</keyword>
<dbReference type="Proteomes" id="UP000816034">
    <property type="component" value="Unassembled WGS sequence"/>
</dbReference>
<dbReference type="PANTHER" id="PTHR11920:SF335">
    <property type="entry name" value="GUANYLATE CYCLASE"/>
    <property type="match status" value="1"/>
</dbReference>
<organism evidence="12 13">
    <name type="scientific">Naegleria lovaniensis</name>
    <name type="common">Amoeba</name>
    <dbReference type="NCBI Taxonomy" id="51637"/>
    <lineage>
        <taxon>Eukaryota</taxon>
        <taxon>Discoba</taxon>
        <taxon>Heterolobosea</taxon>
        <taxon>Tetramitia</taxon>
        <taxon>Eutetramitia</taxon>
        <taxon>Vahlkampfiidae</taxon>
        <taxon>Naegleria</taxon>
    </lineage>
</organism>
<comment type="similarity">
    <text evidence="7">Belongs to the adenylyl cyclase class-4/guanylyl cyclase family.</text>
</comment>
<feature type="transmembrane region" description="Helical" evidence="9">
    <location>
        <begin position="176"/>
        <end position="195"/>
    </location>
</feature>
<evidence type="ECO:0000256" key="5">
    <source>
        <dbReference type="ARBA" id="ARBA00023136"/>
    </source>
</evidence>
<dbReference type="Gene3D" id="3.30.70.1230">
    <property type="entry name" value="Nucleotide cyclase"/>
    <property type="match status" value="1"/>
</dbReference>